<protein>
    <submittedName>
        <fullName evidence="1">Uncharacterized protein</fullName>
    </submittedName>
</protein>
<dbReference type="Proteomes" id="UP001143910">
    <property type="component" value="Unassembled WGS sequence"/>
</dbReference>
<sequence length="189" mass="20179">MQFKSISFAALAMSASGALAAQPEVSAAQSLQLLDTLVDTLNAAGDVRIQLQKDTPTLNAKNVVAFDKSLQAALAKVSDAFPQNTGDISIAPFTDEQKSALCAALPKITDAGRYATDTLTALPTFHDNNDAFNADFDLGLEANRLATAFNMLYWSFHDSGSATKCDRDAQAALEGINHVLQEFGDSRIY</sequence>
<dbReference type="EMBL" id="JANJQO010000398">
    <property type="protein sequence ID" value="KAJ2978204.1"/>
    <property type="molecule type" value="Genomic_DNA"/>
</dbReference>
<reference evidence="1" key="1">
    <citation type="submission" date="2022-08" db="EMBL/GenBank/DDBJ databases">
        <title>Genome Sequence of Lecanicillium fungicola.</title>
        <authorList>
            <person name="Buettner E."/>
        </authorList>
    </citation>
    <scope>NUCLEOTIDE SEQUENCE</scope>
    <source>
        <strain evidence="1">Babe33</strain>
    </source>
</reference>
<evidence type="ECO:0000313" key="1">
    <source>
        <dbReference type="EMBL" id="KAJ2978204.1"/>
    </source>
</evidence>
<organism evidence="1 2">
    <name type="scientific">Zarea fungicola</name>
    <dbReference type="NCBI Taxonomy" id="93591"/>
    <lineage>
        <taxon>Eukaryota</taxon>
        <taxon>Fungi</taxon>
        <taxon>Dikarya</taxon>
        <taxon>Ascomycota</taxon>
        <taxon>Pezizomycotina</taxon>
        <taxon>Sordariomycetes</taxon>
        <taxon>Hypocreomycetidae</taxon>
        <taxon>Hypocreales</taxon>
        <taxon>Cordycipitaceae</taxon>
        <taxon>Zarea</taxon>
    </lineage>
</organism>
<proteinExistence type="predicted"/>
<evidence type="ECO:0000313" key="2">
    <source>
        <dbReference type="Proteomes" id="UP001143910"/>
    </source>
</evidence>
<keyword evidence="2" id="KW-1185">Reference proteome</keyword>
<accession>A0ACC1NIE8</accession>
<gene>
    <name evidence="1" type="ORF">NQ176_g3948</name>
</gene>
<comment type="caution">
    <text evidence="1">The sequence shown here is derived from an EMBL/GenBank/DDBJ whole genome shotgun (WGS) entry which is preliminary data.</text>
</comment>
<name>A0ACC1NIE8_9HYPO</name>